<evidence type="ECO:0000256" key="6">
    <source>
        <dbReference type="ARBA" id="ARBA00046397"/>
    </source>
</evidence>
<dbReference type="PANTHER" id="PTHR20899">
    <property type="entry name" value="PIERCE HOMOLOG"/>
    <property type="match status" value="1"/>
</dbReference>
<reference evidence="8" key="3">
    <citation type="submission" date="2025-08" db="UniProtKB">
        <authorList>
            <consortium name="Ensembl"/>
        </authorList>
    </citation>
    <scope>IDENTIFICATION</scope>
    <source>
        <strain evidence="8">C57BL/6J</strain>
    </source>
</reference>
<comment type="subunit">
    <text evidence="6">Microtubule inner protein component of sperm flagellar doublet microtubules. Interacts with CFAP53, ODAD1 and ODAD3; the interactions link the outer dynein arms docking complex (ODA-DC) to the internal microtubule inner proteins (MIP) in cilium axoneme.</text>
</comment>
<dbReference type="GO" id="GO:0035082">
    <property type="term" value="P:axoneme assembly"/>
    <property type="evidence" value="ECO:0007669"/>
    <property type="project" value="InterPro"/>
</dbReference>
<dbReference type="Proteomes" id="UP000000589">
    <property type="component" value="Chromosome 2"/>
</dbReference>
<dbReference type="InterPro" id="IPR026507">
    <property type="entry name" value="PIRC1/2"/>
</dbReference>
<feature type="non-terminal residue" evidence="8">
    <location>
        <position position="132"/>
    </location>
</feature>
<feature type="region of interest" description="Disordered" evidence="7">
    <location>
        <begin position="1"/>
        <end position="59"/>
    </location>
</feature>
<dbReference type="MGI" id="MGI:1916577">
    <property type="gene designation" value="Pierce1"/>
</dbReference>
<dbReference type="GO" id="GO:0005879">
    <property type="term" value="C:axonemal microtubule"/>
    <property type="evidence" value="ECO:0007669"/>
    <property type="project" value="InterPro"/>
</dbReference>
<evidence type="ECO:0000256" key="1">
    <source>
        <dbReference type="ARBA" id="ARBA00004430"/>
    </source>
</evidence>
<evidence type="ECO:0000313" key="10">
    <source>
        <dbReference type="Proteomes" id="UP000000589"/>
    </source>
</evidence>
<evidence type="ECO:0000313" key="8">
    <source>
        <dbReference type="Ensembl" id="ENSMUSP00000116111.2"/>
    </source>
</evidence>
<comment type="subcellular location">
    <subcellularLocation>
        <location evidence="1">Cytoplasm</location>
        <location evidence="1">Cytoskeleton</location>
        <location evidence="1">Cilium axoneme</location>
    </subcellularLocation>
</comment>
<feature type="compositionally biased region" description="Basic and acidic residues" evidence="7">
    <location>
        <begin position="16"/>
        <end position="59"/>
    </location>
</feature>
<dbReference type="HOGENOM" id="CLU_1921911_0_0_1"/>
<dbReference type="ExpressionAtlas" id="B0R017">
    <property type="expression patterns" value="baseline and differential"/>
</dbReference>
<reference evidence="8 10" key="2">
    <citation type="journal article" date="2011" name="PLoS Biol.">
        <title>Modernizing reference genome assemblies.</title>
        <authorList>
            <person name="Church D.M."/>
            <person name="Schneider V.A."/>
            <person name="Graves T."/>
            <person name="Auger K."/>
            <person name="Cunningham F."/>
            <person name="Bouk N."/>
            <person name="Chen H.C."/>
            <person name="Agarwala R."/>
            <person name="McLaren W.M."/>
            <person name="Ritchie G.R."/>
            <person name="Albracht D."/>
            <person name="Kremitzki M."/>
            <person name="Rock S."/>
            <person name="Kotkiewicz H."/>
            <person name="Kremitzki C."/>
            <person name="Wollam A."/>
            <person name="Trani L."/>
            <person name="Fulton L."/>
            <person name="Fulton R."/>
            <person name="Matthews L."/>
            <person name="Whitehead S."/>
            <person name="Chow W."/>
            <person name="Torrance J."/>
            <person name="Dunn M."/>
            <person name="Harden G."/>
            <person name="Threadgold G."/>
            <person name="Wood J."/>
            <person name="Collins J."/>
            <person name="Heath P."/>
            <person name="Griffiths G."/>
            <person name="Pelan S."/>
            <person name="Grafham D."/>
            <person name="Eichler E.E."/>
            <person name="Weinstock G."/>
            <person name="Mardis E.R."/>
            <person name="Wilson R.K."/>
            <person name="Howe K."/>
            <person name="Flicek P."/>
            <person name="Hubbard T."/>
        </authorList>
    </citation>
    <scope>NUCLEOTIDE SEQUENCE [LARGE SCALE GENOMIC DNA]</scope>
    <source>
        <strain evidence="8 10">C57BL/6J</strain>
    </source>
</reference>
<dbReference type="AGR" id="MGI:1916577"/>
<accession>B0R017</accession>
<dbReference type="Bgee" id="ENSMUSG00000026831">
    <property type="expression patterns" value="Expressed in seminiferous tubule of testis and 92 other cell types or tissues"/>
</dbReference>
<organism evidence="8 10">
    <name type="scientific">Mus musculus</name>
    <name type="common">Mouse</name>
    <dbReference type="NCBI Taxonomy" id="10090"/>
    <lineage>
        <taxon>Eukaryota</taxon>
        <taxon>Metazoa</taxon>
        <taxon>Chordata</taxon>
        <taxon>Craniata</taxon>
        <taxon>Vertebrata</taxon>
        <taxon>Euteleostomi</taxon>
        <taxon>Mammalia</taxon>
        <taxon>Eutheria</taxon>
        <taxon>Euarchontoglires</taxon>
        <taxon>Glires</taxon>
        <taxon>Rodentia</taxon>
        <taxon>Myomorpha</taxon>
        <taxon>Muroidea</taxon>
        <taxon>Muridae</taxon>
        <taxon>Murinae</taxon>
        <taxon>Mus</taxon>
        <taxon>Mus</taxon>
    </lineage>
</organism>
<sequence length="132" mass="14836">MSEEKPQQSAEEPEPGEPKAKPAPEEPEPGEPKAKPAPEEPEPGEPKAKPAPEKTSDYYRISEKLPVRFNNPGWFHGYGTKEAVSMYRTSNQTYGSRAPTVHEMPYFIHLQISFPDNTQLLECSRVIILMSP</sequence>
<evidence type="ECO:0000256" key="3">
    <source>
        <dbReference type="ARBA" id="ARBA00023212"/>
    </source>
</evidence>
<protein>
    <submittedName>
        <fullName evidence="8">Piercer of microtubule wall 1</fullName>
    </submittedName>
</protein>
<reference evidence="8 10" key="1">
    <citation type="journal article" date="2009" name="PLoS Biol.">
        <title>Lineage-specific biology revealed by a finished genome assembly of the mouse.</title>
        <authorList>
            <consortium name="Mouse Genome Sequencing Consortium"/>
            <person name="Church D.M."/>
            <person name="Goodstadt L."/>
            <person name="Hillier L.W."/>
            <person name="Zody M.C."/>
            <person name="Goldstein S."/>
            <person name="She X."/>
            <person name="Bult C.J."/>
            <person name="Agarwala R."/>
            <person name="Cherry J.L."/>
            <person name="DiCuccio M."/>
            <person name="Hlavina W."/>
            <person name="Kapustin Y."/>
            <person name="Meric P."/>
            <person name="Maglott D."/>
            <person name="Birtle Z."/>
            <person name="Marques A.C."/>
            <person name="Graves T."/>
            <person name="Zhou S."/>
            <person name="Teague B."/>
            <person name="Potamousis K."/>
            <person name="Churas C."/>
            <person name="Place M."/>
            <person name="Herschleb J."/>
            <person name="Runnheim R."/>
            <person name="Forrest D."/>
            <person name="Amos-Landgraf J."/>
            <person name="Schwartz D.C."/>
            <person name="Cheng Z."/>
            <person name="Lindblad-Toh K."/>
            <person name="Eichler E.E."/>
            <person name="Ponting C.P."/>
        </authorList>
    </citation>
    <scope>NUCLEOTIDE SEQUENCE [LARGE SCALE GENOMIC DNA]</scope>
    <source>
        <strain evidence="8 10">C57BL/6J</strain>
    </source>
</reference>
<gene>
    <name evidence="8 9" type="primary">Pierce1</name>
</gene>
<evidence type="ECO:0000256" key="4">
    <source>
        <dbReference type="ARBA" id="ARBA00023273"/>
    </source>
</evidence>
<evidence type="ECO:0000313" key="9">
    <source>
        <dbReference type="MGI" id="MGI:1916577"/>
    </source>
</evidence>
<evidence type="ECO:0000256" key="7">
    <source>
        <dbReference type="SAM" id="MobiDB-lite"/>
    </source>
</evidence>
<evidence type="ECO:0000256" key="2">
    <source>
        <dbReference type="ARBA" id="ARBA00022490"/>
    </source>
</evidence>
<name>B0R017_MOUSE</name>
<dbReference type="AlphaFoldDB" id="B0R017"/>
<dbReference type="Antibodypedia" id="18585">
    <property type="antibodies" value="51 antibodies from 18 providers"/>
</dbReference>
<dbReference type="PANTHER" id="PTHR20899:SF1">
    <property type="entry name" value="PIERCER OF MICROTUBULE WALL 1 PROTEIN"/>
    <property type="match status" value="1"/>
</dbReference>
<keyword evidence="3" id="KW-0206">Cytoskeleton</keyword>
<comment type="similarity">
    <text evidence="5">Belongs to the PIERCE1 family.</text>
</comment>
<dbReference type="Pfam" id="PF14892">
    <property type="entry name" value="PIRC1_2"/>
    <property type="match status" value="1"/>
</dbReference>
<reference evidence="8" key="4">
    <citation type="submission" date="2025-09" db="UniProtKB">
        <authorList>
            <consortium name="Ensembl"/>
        </authorList>
    </citation>
    <scope>IDENTIFICATION</scope>
    <source>
        <strain evidence="8">C57BL/6J</strain>
    </source>
</reference>
<dbReference type="GeneTree" id="ENSGT00940000154745"/>
<dbReference type="Ensembl" id="ENSMUST00000127683.2">
    <property type="protein sequence ID" value="ENSMUSP00000116111.2"/>
    <property type="gene ID" value="ENSMUSG00000026831.17"/>
</dbReference>
<dbReference type="VEuPathDB" id="HostDB:ENSMUSG00000026831"/>
<keyword evidence="2" id="KW-0963">Cytoplasm</keyword>
<keyword evidence="4" id="KW-0966">Cell projection</keyword>
<evidence type="ECO:0000256" key="5">
    <source>
        <dbReference type="ARBA" id="ARBA00038014"/>
    </source>
</evidence>
<dbReference type="SMR" id="B0R017"/>
<keyword evidence="10" id="KW-1185">Reference proteome</keyword>
<proteinExistence type="inferred from homology"/>